<dbReference type="EMBL" id="JAMDLW010000019">
    <property type="protein sequence ID" value="MCY9520805.1"/>
    <property type="molecule type" value="Genomic_DNA"/>
</dbReference>
<keyword evidence="3" id="KW-1185">Reference proteome</keyword>
<evidence type="ECO:0000313" key="3">
    <source>
        <dbReference type="Proteomes" id="UP001207626"/>
    </source>
</evidence>
<dbReference type="Proteomes" id="UP001207626">
    <property type="component" value="Unassembled WGS sequence"/>
</dbReference>
<name>A0ABT4DU80_9BACL</name>
<reference evidence="2 3" key="1">
    <citation type="submission" date="2022-05" db="EMBL/GenBank/DDBJ databases">
        <title>Genome Sequencing of Bee-Associated Microbes.</title>
        <authorList>
            <person name="Dunlap C."/>
        </authorList>
    </citation>
    <scope>NUCLEOTIDE SEQUENCE [LARGE SCALE GENOMIC DNA]</scope>
    <source>
        <strain evidence="2 3">NRRL NRS-1438</strain>
    </source>
</reference>
<keyword evidence="1" id="KW-0732">Signal</keyword>
<comment type="caution">
    <text evidence="2">The sequence shown here is derived from an EMBL/GenBank/DDBJ whole genome shotgun (WGS) entry which is preliminary data.</text>
</comment>
<dbReference type="RefSeq" id="WP_087435501.1">
    <property type="nucleotide sequence ID" value="NZ_JAMDLV010000036.1"/>
</dbReference>
<gene>
    <name evidence="2" type="ORF">M5X09_14200</name>
</gene>
<accession>A0ABT4DU80</accession>
<sequence length="144" mass="16163">MKKLLLTLTAVATILAAIPVSASAQPSAITDDFSVTEYSTMEELDKVDDVMPDEGEFKGSFYYEPSYGNEIRFHLNDTDNVGMTIKIYNEENKQVSTGKTTKGNKFRLTKSFRPSKSYKGFYRYIIVPKDGGSGHKFEFAARAF</sequence>
<protein>
    <submittedName>
        <fullName evidence="2">Uncharacterized protein</fullName>
    </submittedName>
</protein>
<evidence type="ECO:0000256" key="1">
    <source>
        <dbReference type="SAM" id="SignalP"/>
    </source>
</evidence>
<feature type="chain" id="PRO_5046664165" evidence="1">
    <location>
        <begin position="25"/>
        <end position="144"/>
    </location>
</feature>
<feature type="signal peptide" evidence="1">
    <location>
        <begin position="1"/>
        <end position="24"/>
    </location>
</feature>
<organism evidence="2 3">
    <name type="scientific">Paenibacillus apiarius</name>
    <dbReference type="NCBI Taxonomy" id="46240"/>
    <lineage>
        <taxon>Bacteria</taxon>
        <taxon>Bacillati</taxon>
        <taxon>Bacillota</taxon>
        <taxon>Bacilli</taxon>
        <taxon>Bacillales</taxon>
        <taxon>Paenibacillaceae</taxon>
        <taxon>Paenibacillus</taxon>
    </lineage>
</organism>
<evidence type="ECO:0000313" key="2">
    <source>
        <dbReference type="EMBL" id="MCY9520805.1"/>
    </source>
</evidence>
<proteinExistence type="predicted"/>